<evidence type="ECO:0000313" key="2">
    <source>
        <dbReference type="EMBL" id="MCU6796684.1"/>
    </source>
</evidence>
<comment type="caution">
    <text evidence="2">The sequence shown here is derived from an EMBL/GenBank/DDBJ whole genome shotgun (WGS) entry which is preliminary data.</text>
</comment>
<comment type="similarity">
    <text evidence="1">Belongs to the vitamin uptake transporter (VUT/ECF) (TC 2.A.88) family. Q precursor transporter subfamily.</text>
</comment>
<gene>
    <name evidence="2" type="ORF">OB236_31615</name>
</gene>
<dbReference type="HAMAP" id="MF_02088">
    <property type="entry name" value="Q_prec_transport"/>
    <property type="match status" value="1"/>
</dbReference>
<accession>A0ABT2UPV3</accession>
<feature type="transmembrane region" description="Helical" evidence="1">
    <location>
        <begin position="120"/>
        <end position="140"/>
    </location>
</feature>
<keyword evidence="1" id="KW-1003">Cell membrane</keyword>
<evidence type="ECO:0000256" key="1">
    <source>
        <dbReference type="HAMAP-Rule" id="MF_02088"/>
    </source>
</evidence>
<comment type="function">
    <text evidence="1">Involved in the import of queuosine (Q) precursors, required for Q precursor salvage.</text>
</comment>
<feature type="transmembrane region" description="Helical" evidence="1">
    <location>
        <begin position="54"/>
        <end position="75"/>
    </location>
</feature>
<proteinExistence type="inferred from homology"/>
<keyword evidence="1" id="KW-0812">Transmembrane</keyword>
<feature type="transmembrane region" description="Helical" evidence="1">
    <location>
        <begin position="161"/>
        <end position="190"/>
    </location>
</feature>
<dbReference type="EMBL" id="JAOQIO010000107">
    <property type="protein sequence ID" value="MCU6796684.1"/>
    <property type="molecule type" value="Genomic_DNA"/>
</dbReference>
<dbReference type="PANTHER" id="PTHR34300:SF2">
    <property type="entry name" value="QUEUOSINE PRECURSOR TRANSPORTER-RELATED"/>
    <property type="match status" value="1"/>
</dbReference>
<protein>
    <recommendedName>
        <fullName evidence="1">Probable queuosine precursor transporter</fullName>
        <shortName evidence="1">Q precursor transporter</shortName>
    </recommendedName>
</protein>
<dbReference type="RefSeq" id="WP_262687530.1">
    <property type="nucleotide sequence ID" value="NZ_JAOQIO010000107.1"/>
</dbReference>
<feature type="transmembrane region" description="Helical" evidence="1">
    <location>
        <begin position="202"/>
        <end position="220"/>
    </location>
</feature>
<feature type="transmembrane region" description="Helical" evidence="1">
    <location>
        <begin position="87"/>
        <end position="108"/>
    </location>
</feature>
<organism evidence="2 3">
    <name type="scientific">Paenibacillus baimaensis</name>
    <dbReference type="NCBI Taxonomy" id="2982185"/>
    <lineage>
        <taxon>Bacteria</taxon>
        <taxon>Bacillati</taxon>
        <taxon>Bacillota</taxon>
        <taxon>Bacilli</taxon>
        <taxon>Bacillales</taxon>
        <taxon>Paenibacillaceae</taxon>
        <taxon>Paenibacillus</taxon>
    </lineage>
</organism>
<keyword evidence="3" id="KW-1185">Reference proteome</keyword>
<keyword evidence="1" id="KW-0813">Transport</keyword>
<feature type="transmembrane region" description="Helical" evidence="1">
    <location>
        <begin position="29"/>
        <end position="48"/>
    </location>
</feature>
<keyword evidence="1" id="KW-0472">Membrane</keyword>
<reference evidence="2 3" key="1">
    <citation type="submission" date="2022-09" db="EMBL/GenBank/DDBJ databases">
        <authorList>
            <person name="Han X.L."/>
            <person name="Wang Q."/>
            <person name="Lu T."/>
        </authorList>
    </citation>
    <scope>NUCLEOTIDE SEQUENCE [LARGE SCALE GENOMIC DNA]</scope>
    <source>
        <strain evidence="2 3">WQ 127069</strain>
    </source>
</reference>
<sequence>MNKSSRTASDLSKGGAIPYLPIDGTTKKLILLMAVFISSLMIANIVAIKIVDVGFADVTAGIFFYPITFIIADTISEIWGRKVARQAIWIGLFMNACMVGAFTLVIHMPSAVFFENQAELATILGGVPRIVLASLVAYSISQNIDVYLFTRLREKTNGKHLWLRSNVATITCQLLDTSVFFVIGFIGIMPIPDMVAATGTEFGVKIMMSIVGTPIIYLLVRWVRGNSRSTTQQPQYEVTHHTQIQ</sequence>
<dbReference type="PANTHER" id="PTHR34300">
    <property type="entry name" value="QUEUOSINE PRECURSOR TRANSPORTER-RELATED"/>
    <property type="match status" value="1"/>
</dbReference>
<dbReference type="NCBIfam" id="TIGR00697">
    <property type="entry name" value="queuosine precursor transporter"/>
    <property type="match status" value="1"/>
</dbReference>
<dbReference type="Proteomes" id="UP001652445">
    <property type="component" value="Unassembled WGS sequence"/>
</dbReference>
<dbReference type="InterPro" id="IPR003744">
    <property type="entry name" value="YhhQ"/>
</dbReference>
<keyword evidence="1" id="KW-1133">Transmembrane helix</keyword>
<comment type="subcellular location">
    <subcellularLocation>
        <location evidence="1">Cell membrane</location>
        <topology evidence="1">Multi-pass membrane protein</topology>
    </subcellularLocation>
</comment>
<name>A0ABT2UPV3_9BACL</name>
<evidence type="ECO:0000313" key="3">
    <source>
        <dbReference type="Proteomes" id="UP001652445"/>
    </source>
</evidence>
<dbReference type="Pfam" id="PF02592">
    <property type="entry name" value="Vut_1"/>
    <property type="match status" value="1"/>
</dbReference>